<dbReference type="EMBL" id="CM047739">
    <property type="protein sequence ID" value="KAJ0041786.1"/>
    <property type="molecule type" value="Genomic_DNA"/>
</dbReference>
<dbReference type="Proteomes" id="UP001163603">
    <property type="component" value="Chromosome 4"/>
</dbReference>
<organism evidence="1 2">
    <name type="scientific">Pistacia integerrima</name>
    <dbReference type="NCBI Taxonomy" id="434235"/>
    <lineage>
        <taxon>Eukaryota</taxon>
        <taxon>Viridiplantae</taxon>
        <taxon>Streptophyta</taxon>
        <taxon>Embryophyta</taxon>
        <taxon>Tracheophyta</taxon>
        <taxon>Spermatophyta</taxon>
        <taxon>Magnoliopsida</taxon>
        <taxon>eudicotyledons</taxon>
        <taxon>Gunneridae</taxon>
        <taxon>Pentapetalae</taxon>
        <taxon>rosids</taxon>
        <taxon>malvids</taxon>
        <taxon>Sapindales</taxon>
        <taxon>Anacardiaceae</taxon>
        <taxon>Pistacia</taxon>
    </lineage>
</organism>
<evidence type="ECO:0000313" key="2">
    <source>
        <dbReference type="Proteomes" id="UP001163603"/>
    </source>
</evidence>
<gene>
    <name evidence="1" type="ORF">Pint_18900</name>
</gene>
<comment type="caution">
    <text evidence="1">The sequence shown here is derived from an EMBL/GenBank/DDBJ whole genome shotgun (WGS) entry which is preliminary data.</text>
</comment>
<keyword evidence="2" id="KW-1185">Reference proteome</keyword>
<name>A0ACC0YV37_9ROSI</name>
<accession>A0ACC0YV37</accession>
<evidence type="ECO:0000313" key="1">
    <source>
        <dbReference type="EMBL" id="KAJ0041786.1"/>
    </source>
</evidence>
<sequence>MATAASLVSSPYKMTSVKDLAESPGLSSIPSAYTFRKNQNDQQSSISDPEPDDSIPIIDFSLLISSCPEQRYKIIHDLGKACQEWGFFMVINHGVPESLIKSMMDTCKRFFDLTEEEKREFEGKAVLYPIRYGTSFNASVDKVLFWRDFLKVFVHPQFHSPAKPSEFREIAMEYCRRTREVARELLRGISESLGLDASYIDKTLNLDSGLQILAANFYPPCPQPDLAMGMPPHSDHGLLTLLIQNENGGLQLQHNGKWVNVNASSNSFMVNTADHIEILSNGKYKSIVHRAVVNNIRTRISLAMAHGPSLDAIVSPAQELMDRENQVPGYVGIKYKKYLELQQSNQLDNKSCLDRARI</sequence>
<protein>
    <submittedName>
        <fullName evidence="1">Uncharacterized protein</fullName>
    </submittedName>
</protein>
<proteinExistence type="predicted"/>
<reference evidence="2" key="1">
    <citation type="journal article" date="2023" name="G3 (Bethesda)">
        <title>Genome assembly and association tests identify interacting loci associated with vigor, precocity, and sex in interspecific pistachio rootstocks.</title>
        <authorList>
            <person name="Palmer W."/>
            <person name="Jacygrad E."/>
            <person name="Sagayaradj S."/>
            <person name="Cavanaugh K."/>
            <person name="Han R."/>
            <person name="Bertier L."/>
            <person name="Beede B."/>
            <person name="Kafkas S."/>
            <person name="Golino D."/>
            <person name="Preece J."/>
            <person name="Michelmore R."/>
        </authorList>
    </citation>
    <scope>NUCLEOTIDE SEQUENCE [LARGE SCALE GENOMIC DNA]</scope>
</reference>